<evidence type="ECO:0000256" key="1">
    <source>
        <dbReference type="ARBA" id="ARBA00004651"/>
    </source>
</evidence>
<feature type="transmembrane region" description="Helical" evidence="6">
    <location>
        <begin position="157"/>
        <end position="178"/>
    </location>
</feature>
<feature type="transmembrane region" description="Helical" evidence="6">
    <location>
        <begin position="47"/>
        <end position="67"/>
    </location>
</feature>
<keyword evidence="4 6" id="KW-1133">Transmembrane helix</keyword>
<accession>A0A9X1NDT0</accession>
<dbReference type="InterPro" id="IPR022791">
    <property type="entry name" value="L-PG_synthase/AglD"/>
</dbReference>
<feature type="transmembrane region" description="Helical" evidence="6">
    <location>
        <begin position="134"/>
        <end position="151"/>
    </location>
</feature>
<dbReference type="AlphaFoldDB" id="A0A9X1NDT0"/>
<reference evidence="7" key="1">
    <citation type="submission" date="2021-11" db="EMBL/GenBank/DDBJ databases">
        <title>Streptomyces corallinus and Kineosporia corallina sp. nov., two new coral-derived marine actinobacteria.</title>
        <authorList>
            <person name="Buangrab K."/>
            <person name="Sutthacheep M."/>
            <person name="Yeemin T."/>
            <person name="Harunari E."/>
            <person name="Igarashi Y."/>
            <person name="Sripreechasak P."/>
            <person name="Kanchanasin P."/>
            <person name="Tanasupawat S."/>
            <person name="Phongsopitanun W."/>
        </authorList>
    </citation>
    <scope>NUCLEOTIDE SEQUENCE</scope>
    <source>
        <strain evidence="7">JCM 31032</strain>
    </source>
</reference>
<keyword evidence="2" id="KW-1003">Cell membrane</keyword>
<keyword evidence="3 6" id="KW-0812">Transmembrane</keyword>
<feature type="transmembrane region" description="Helical" evidence="6">
    <location>
        <begin position="293"/>
        <end position="317"/>
    </location>
</feature>
<dbReference type="Pfam" id="PF03706">
    <property type="entry name" value="LPG_synthase_TM"/>
    <property type="match status" value="1"/>
</dbReference>
<gene>
    <name evidence="7" type="ORF">LR394_13820</name>
</gene>
<feature type="transmembrane region" description="Helical" evidence="6">
    <location>
        <begin position="257"/>
        <end position="281"/>
    </location>
</feature>
<keyword evidence="8" id="KW-1185">Reference proteome</keyword>
<sequence>MFTATPRGLLHGAGAALGAAALAWMFPAVMGTGWSEITGTLLALDAWPLAGLIVLWALGKLAHSVALSAAMPGLDCRRALTLSLTGSAVANVLPLGGAAGIALNYRMSRGWGFAPAAIAGYTVVVNLCDVMVKLFLPLTLIPLVLGGHLPPPFSGSLIVSSVLVLALAGLTVITLLAAPEPLRQLSRSPWWQRMLSGAEQVAAAARTTIGRSWARLVAGMSTYSALLLLLLTACLQISGADVPLALILAAFSVERLLTLVGITPAGFGVVELGLAGVLMLAPAASGADVASGILLYRLLTVGINIPVGGALLAGWLWRNQAPRPLAVTG</sequence>
<name>A0A9X1NDT0_9ACTN</name>
<feature type="transmembrane region" description="Helical" evidence="6">
    <location>
        <begin position="79"/>
        <end position="103"/>
    </location>
</feature>
<evidence type="ECO:0000313" key="7">
    <source>
        <dbReference type="EMBL" id="MCD5311984.1"/>
    </source>
</evidence>
<dbReference type="GO" id="GO:0005886">
    <property type="term" value="C:plasma membrane"/>
    <property type="evidence" value="ECO:0007669"/>
    <property type="project" value="UniProtKB-SubCell"/>
</dbReference>
<feature type="transmembrane region" description="Helical" evidence="6">
    <location>
        <begin position="225"/>
        <end position="251"/>
    </location>
</feature>
<evidence type="ECO:0000256" key="6">
    <source>
        <dbReference type="SAM" id="Phobius"/>
    </source>
</evidence>
<evidence type="ECO:0000256" key="5">
    <source>
        <dbReference type="ARBA" id="ARBA00023136"/>
    </source>
</evidence>
<protein>
    <submittedName>
        <fullName evidence="7">Flippase-like domain-containing protein</fullName>
    </submittedName>
</protein>
<evidence type="ECO:0000256" key="4">
    <source>
        <dbReference type="ARBA" id="ARBA00022989"/>
    </source>
</evidence>
<comment type="subcellular location">
    <subcellularLocation>
        <location evidence="1">Cell membrane</location>
        <topology evidence="1">Multi-pass membrane protein</topology>
    </subcellularLocation>
</comment>
<evidence type="ECO:0000256" key="2">
    <source>
        <dbReference type="ARBA" id="ARBA00022475"/>
    </source>
</evidence>
<dbReference type="Proteomes" id="UP001138997">
    <property type="component" value="Unassembled WGS sequence"/>
</dbReference>
<comment type="caution">
    <text evidence="7">The sequence shown here is derived from an EMBL/GenBank/DDBJ whole genome shotgun (WGS) entry which is preliminary data.</text>
</comment>
<dbReference type="RefSeq" id="WP_231441736.1">
    <property type="nucleotide sequence ID" value="NZ_JAJOMB010000006.1"/>
</dbReference>
<evidence type="ECO:0000313" key="8">
    <source>
        <dbReference type="Proteomes" id="UP001138997"/>
    </source>
</evidence>
<keyword evidence="5 6" id="KW-0472">Membrane</keyword>
<dbReference type="EMBL" id="JAJOMB010000006">
    <property type="protein sequence ID" value="MCD5311984.1"/>
    <property type="molecule type" value="Genomic_DNA"/>
</dbReference>
<organism evidence="7 8">
    <name type="scientific">Kineosporia babensis</name>
    <dbReference type="NCBI Taxonomy" id="499548"/>
    <lineage>
        <taxon>Bacteria</taxon>
        <taxon>Bacillati</taxon>
        <taxon>Actinomycetota</taxon>
        <taxon>Actinomycetes</taxon>
        <taxon>Kineosporiales</taxon>
        <taxon>Kineosporiaceae</taxon>
        <taxon>Kineosporia</taxon>
    </lineage>
</organism>
<proteinExistence type="predicted"/>
<evidence type="ECO:0000256" key="3">
    <source>
        <dbReference type="ARBA" id="ARBA00022692"/>
    </source>
</evidence>